<dbReference type="EMBL" id="BGPR01243906">
    <property type="protein sequence ID" value="GBM19322.1"/>
    <property type="molecule type" value="Genomic_DNA"/>
</dbReference>
<name>A0A4Y2DU85_ARAVE</name>
<keyword evidence="4" id="KW-1185">Reference proteome</keyword>
<comment type="caution">
    <text evidence="3">The sequence shown here is derived from an EMBL/GenBank/DDBJ whole genome shotgun (WGS) entry which is preliminary data.</text>
</comment>
<keyword evidence="1" id="KW-1133">Transmembrane helix</keyword>
<sequence>RSQIRNFGAIAYRRPWRCFPVRAVFIAAALYIGGCGEAGILAQAAVHRFRYVVEPHKTLRRPHLQQEQGLMQNLKVIGCSYRKLFKIIHGLCR</sequence>
<evidence type="ECO:0000313" key="4">
    <source>
        <dbReference type="Proteomes" id="UP000499080"/>
    </source>
</evidence>
<accession>A0A4Y2DU85</accession>
<dbReference type="AlphaFoldDB" id="A0A4Y2DU85"/>
<gene>
    <name evidence="2" type="ORF">AVEN_160326_1</name>
    <name evidence="3" type="ORF">AVEN_209052_1</name>
</gene>
<keyword evidence="1" id="KW-0812">Transmembrane</keyword>
<feature type="non-terminal residue" evidence="3">
    <location>
        <position position="1"/>
    </location>
</feature>
<dbReference type="EMBL" id="BGPR01243928">
    <property type="protein sequence ID" value="GBM19398.1"/>
    <property type="molecule type" value="Genomic_DNA"/>
</dbReference>
<proteinExistence type="predicted"/>
<evidence type="ECO:0000256" key="1">
    <source>
        <dbReference type="SAM" id="Phobius"/>
    </source>
</evidence>
<feature type="transmembrane region" description="Helical" evidence="1">
    <location>
        <begin position="21"/>
        <end position="42"/>
    </location>
</feature>
<keyword evidence="1" id="KW-0472">Membrane</keyword>
<dbReference type="Proteomes" id="UP000499080">
    <property type="component" value="Unassembled WGS sequence"/>
</dbReference>
<protein>
    <submittedName>
        <fullName evidence="3">Uncharacterized protein</fullName>
    </submittedName>
</protein>
<evidence type="ECO:0000313" key="2">
    <source>
        <dbReference type="EMBL" id="GBM19322.1"/>
    </source>
</evidence>
<organism evidence="3 4">
    <name type="scientific">Araneus ventricosus</name>
    <name type="common">Orbweaver spider</name>
    <name type="synonym">Epeira ventricosa</name>
    <dbReference type="NCBI Taxonomy" id="182803"/>
    <lineage>
        <taxon>Eukaryota</taxon>
        <taxon>Metazoa</taxon>
        <taxon>Ecdysozoa</taxon>
        <taxon>Arthropoda</taxon>
        <taxon>Chelicerata</taxon>
        <taxon>Arachnida</taxon>
        <taxon>Araneae</taxon>
        <taxon>Araneomorphae</taxon>
        <taxon>Entelegynae</taxon>
        <taxon>Araneoidea</taxon>
        <taxon>Araneidae</taxon>
        <taxon>Araneus</taxon>
    </lineage>
</organism>
<reference evidence="3 4" key="1">
    <citation type="journal article" date="2019" name="Sci. Rep.">
        <title>Orb-weaving spider Araneus ventricosus genome elucidates the spidroin gene catalogue.</title>
        <authorList>
            <person name="Kono N."/>
            <person name="Nakamura H."/>
            <person name="Ohtoshi R."/>
            <person name="Moran D.A.P."/>
            <person name="Shinohara A."/>
            <person name="Yoshida Y."/>
            <person name="Fujiwara M."/>
            <person name="Mori M."/>
            <person name="Tomita M."/>
            <person name="Arakawa K."/>
        </authorList>
    </citation>
    <scope>NUCLEOTIDE SEQUENCE [LARGE SCALE GENOMIC DNA]</scope>
</reference>
<evidence type="ECO:0000313" key="3">
    <source>
        <dbReference type="EMBL" id="GBM19398.1"/>
    </source>
</evidence>